<keyword evidence="1" id="KW-0732">Signal</keyword>
<feature type="signal peptide" evidence="1">
    <location>
        <begin position="1"/>
        <end position="25"/>
    </location>
</feature>
<reference evidence="2" key="1">
    <citation type="submission" date="2014-09" db="EMBL/GenBank/DDBJ databases">
        <authorList>
            <person name="Magalhaes I.L.F."/>
            <person name="Oliveira U."/>
            <person name="Santos F.R."/>
            <person name="Vidigal T.H.D.A."/>
            <person name="Brescovit A.D."/>
            <person name="Santos A.J."/>
        </authorList>
    </citation>
    <scope>NUCLEOTIDE SEQUENCE</scope>
    <source>
        <tissue evidence="2">Shoot tissue taken approximately 20 cm above the soil surface</tissue>
    </source>
</reference>
<accession>A0A0A9DK58</accession>
<dbReference type="AlphaFoldDB" id="A0A0A9DK58"/>
<reference evidence="2" key="2">
    <citation type="journal article" date="2015" name="Data Brief">
        <title>Shoot transcriptome of the giant reed, Arundo donax.</title>
        <authorList>
            <person name="Barrero R.A."/>
            <person name="Guerrero F.D."/>
            <person name="Moolhuijzen P."/>
            <person name="Goolsby J.A."/>
            <person name="Tidwell J."/>
            <person name="Bellgard S.E."/>
            <person name="Bellgard M.I."/>
        </authorList>
    </citation>
    <scope>NUCLEOTIDE SEQUENCE</scope>
    <source>
        <tissue evidence="2">Shoot tissue taken approximately 20 cm above the soil surface</tissue>
    </source>
</reference>
<name>A0A0A9DK58_ARUDO</name>
<proteinExistence type="predicted"/>
<evidence type="ECO:0000256" key="1">
    <source>
        <dbReference type="SAM" id="SignalP"/>
    </source>
</evidence>
<dbReference type="EMBL" id="GBRH01208911">
    <property type="protein sequence ID" value="JAD88984.1"/>
    <property type="molecule type" value="Transcribed_RNA"/>
</dbReference>
<organism evidence="2">
    <name type="scientific">Arundo donax</name>
    <name type="common">Giant reed</name>
    <name type="synonym">Donax arundinaceus</name>
    <dbReference type="NCBI Taxonomy" id="35708"/>
    <lineage>
        <taxon>Eukaryota</taxon>
        <taxon>Viridiplantae</taxon>
        <taxon>Streptophyta</taxon>
        <taxon>Embryophyta</taxon>
        <taxon>Tracheophyta</taxon>
        <taxon>Spermatophyta</taxon>
        <taxon>Magnoliopsida</taxon>
        <taxon>Liliopsida</taxon>
        <taxon>Poales</taxon>
        <taxon>Poaceae</taxon>
        <taxon>PACMAD clade</taxon>
        <taxon>Arundinoideae</taxon>
        <taxon>Arundineae</taxon>
        <taxon>Arundo</taxon>
    </lineage>
</organism>
<sequence length="77" mass="8658">MSNSGAPKFRLVCFLFILLIADVSFSVVSFNIQTNQNRLALAPDAALFYYLSNEPKSDQRNLAVQHFPALLLCFFLS</sequence>
<feature type="chain" id="PRO_5002061385" evidence="1">
    <location>
        <begin position="26"/>
        <end position="77"/>
    </location>
</feature>
<protein>
    <submittedName>
        <fullName evidence="2">Uncharacterized protein</fullName>
    </submittedName>
</protein>
<evidence type="ECO:0000313" key="2">
    <source>
        <dbReference type="EMBL" id="JAD88984.1"/>
    </source>
</evidence>